<evidence type="ECO:0000256" key="1">
    <source>
        <dbReference type="SAM" id="SignalP"/>
    </source>
</evidence>
<comment type="caution">
    <text evidence="2">The sequence shown here is derived from an EMBL/GenBank/DDBJ whole genome shotgun (WGS) entry which is preliminary data.</text>
</comment>
<dbReference type="RefSeq" id="XP_070903747.1">
    <property type="nucleotide sequence ID" value="XM_071044402.1"/>
</dbReference>
<keyword evidence="1" id="KW-0732">Signal</keyword>
<dbReference type="Proteomes" id="UP001610444">
    <property type="component" value="Unassembled WGS sequence"/>
</dbReference>
<evidence type="ECO:0000313" key="3">
    <source>
        <dbReference type="Proteomes" id="UP001610444"/>
    </source>
</evidence>
<reference evidence="2 3" key="1">
    <citation type="submission" date="2024-07" db="EMBL/GenBank/DDBJ databases">
        <title>Section-level genome sequencing and comparative genomics of Aspergillus sections Usti and Cavernicolus.</title>
        <authorList>
            <consortium name="Lawrence Berkeley National Laboratory"/>
            <person name="Nybo J.L."/>
            <person name="Vesth T.C."/>
            <person name="Theobald S."/>
            <person name="Frisvad J.C."/>
            <person name="Larsen T.O."/>
            <person name="Kjaerboelling I."/>
            <person name="Rothschild-Mancinelli K."/>
            <person name="Lyhne E.K."/>
            <person name="Kogle M.E."/>
            <person name="Barry K."/>
            <person name="Clum A."/>
            <person name="Na H."/>
            <person name="Ledsgaard L."/>
            <person name="Lin J."/>
            <person name="Lipzen A."/>
            <person name="Kuo A."/>
            <person name="Riley R."/>
            <person name="Mondo S."/>
            <person name="LaButti K."/>
            <person name="Haridas S."/>
            <person name="Pangalinan J."/>
            <person name="Salamov A.A."/>
            <person name="Simmons B.A."/>
            <person name="Magnuson J.K."/>
            <person name="Chen J."/>
            <person name="Drula E."/>
            <person name="Henrissat B."/>
            <person name="Wiebenga A."/>
            <person name="Lubbers R.J."/>
            <person name="Gomes A.C."/>
            <person name="Macurrencykelacurrency M.R."/>
            <person name="Stajich J."/>
            <person name="Grigoriev I.V."/>
            <person name="Mortensen U.H."/>
            <person name="De vries R.P."/>
            <person name="Baker S.E."/>
            <person name="Andersen M.R."/>
        </authorList>
    </citation>
    <scope>NUCLEOTIDE SEQUENCE [LARGE SCALE GENOMIC DNA]</scope>
    <source>
        <strain evidence="2 3">CBS 756.74</strain>
    </source>
</reference>
<feature type="chain" id="PRO_5046656408" evidence="1">
    <location>
        <begin position="22"/>
        <end position="129"/>
    </location>
</feature>
<evidence type="ECO:0000313" key="2">
    <source>
        <dbReference type="EMBL" id="KAL2858783.1"/>
    </source>
</evidence>
<dbReference type="EMBL" id="JBFXLR010000004">
    <property type="protein sequence ID" value="KAL2858783.1"/>
    <property type="molecule type" value="Genomic_DNA"/>
</dbReference>
<keyword evidence="3" id="KW-1185">Reference proteome</keyword>
<proteinExistence type="predicted"/>
<sequence length="129" mass="13563">MNTTATFLATALLGSAVPALAGDLCLSSACVEVCGPGTQEIRTGEHDDLEDYLTAVGPRILNDICGHTVALSWADGAPVLDYVDVEGGTSWYQAAQNIEGETTCNYSGTDCGNAGPIFSNWYWPDLPIC</sequence>
<dbReference type="GeneID" id="98159566"/>
<name>A0ABR4L2N2_9EURO</name>
<organism evidence="2 3">
    <name type="scientific">Aspergillus pseudodeflectus</name>
    <dbReference type="NCBI Taxonomy" id="176178"/>
    <lineage>
        <taxon>Eukaryota</taxon>
        <taxon>Fungi</taxon>
        <taxon>Dikarya</taxon>
        <taxon>Ascomycota</taxon>
        <taxon>Pezizomycotina</taxon>
        <taxon>Eurotiomycetes</taxon>
        <taxon>Eurotiomycetidae</taxon>
        <taxon>Eurotiales</taxon>
        <taxon>Aspergillaceae</taxon>
        <taxon>Aspergillus</taxon>
        <taxon>Aspergillus subgen. Nidulantes</taxon>
    </lineage>
</organism>
<protein>
    <submittedName>
        <fullName evidence="2">Uncharacterized protein</fullName>
    </submittedName>
</protein>
<gene>
    <name evidence="2" type="ORF">BJX68DRAFT_262320</name>
</gene>
<accession>A0ABR4L2N2</accession>
<feature type="signal peptide" evidence="1">
    <location>
        <begin position="1"/>
        <end position="21"/>
    </location>
</feature>